<evidence type="ECO:0000256" key="13">
    <source>
        <dbReference type="RuleBase" id="RU004106"/>
    </source>
</evidence>
<keyword evidence="5" id="KW-0289">Folate biosynthesis</keyword>
<dbReference type="PROSITE" id="PS00770">
    <property type="entry name" value="AA_TRANSFER_CLASS_4"/>
    <property type="match status" value="1"/>
</dbReference>
<dbReference type="EC" id="4.1.3.38" evidence="8 12"/>
<comment type="cofactor">
    <cofactor evidence="1 14">
        <name>pyridoxal 5'-phosphate</name>
        <dbReference type="ChEBI" id="CHEBI:597326"/>
    </cofactor>
</comment>
<keyword evidence="4 14" id="KW-0663">Pyridoxal phosphate</keyword>
<keyword evidence="6 15" id="KW-0456">Lyase</keyword>
<evidence type="ECO:0000256" key="5">
    <source>
        <dbReference type="ARBA" id="ARBA00022909"/>
    </source>
</evidence>
<dbReference type="InterPro" id="IPR001544">
    <property type="entry name" value="Aminotrans_IV"/>
</dbReference>
<evidence type="ECO:0000256" key="10">
    <source>
        <dbReference type="ARBA" id="ARBA00054027"/>
    </source>
</evidence>
<dbReference type="PANTHER" id="PTHR42743:SF2">
    <property type="entry name" value="AMINODEOXYCHORISMATE LYASE"/>
    <property type="match status" value="1"/>
</dbReference>
<evidence type="ECO:0000256" key="2">
    <source>
        <dbReference type="ARBA" id="ARBA00009320"/>
    </source>
</evidence>
<evidence type="ECO:0000256" key="3">
    <source>
        <dbReference type="ARBA" id="ARBA00011738"/>
    </source>
</evidence>
<evidence type="ECO:0000256" key="7">
    <source>
        <dbReference type="ARBA" id="ARBA00035633"/>
    </source>
</evidence>
<dbReference type="GO" id="GO:0008696">
    <property type="term" value="F:4-amino-4-deoxychorismate lyase activity"/>
    <property type="evidence" value="ECO:0007669"/>
    <property type="project" value="UniProtKB-UniRule"/>
</dbReference>
<comment type="function">
    <text evidence="10">Involved in the biosynthesis of p-aminobenzoate (PABA), a precursor of tetrahydrofolate. Converts 4-amino-4-deoxychorismate into 4-aminobenzoate (PABA) and pyruvate.</text>
</comment>
<name>A0A853I4D0_9GAMM</name>
<dbReference type="EMBL" id="JACCKB010000003">
    <property type="protein sequence ID" value="NYZ65014.1"/>
    <property type="molecule type" value="Genomic_DNA"/>
</dbReference>
<dbReference type="GO" id="GO:0030170">
    <property type="term" value="F:pyridoxal phosphate binding"/>
    <property type="evidence" value="ECO:0007669"/>
    <property type="project" value="InterPro"/>
</dbReference>
<evidence type="ECO:0000256" key="4">
    <source>
        <dbReference type="ARBA" id="ARBA00022898"/>
    </source>
</evidence>
<reference evidence="15 16" key="1">
    <citation type="submission" date="2020-07" db="EMBL/GenBank/DDBJ databases">
        <title>Endozoicomonas sp. nov., isolated from sediment.</title>
        <authorList>
            <person name="Gu T."/>
        </authorList>
    </citation>
    <scope>NUCLEOTIDE SEQUENCE [LARGE SCALE GENOMIC DNA]</scope>
    <source>
        <strain evidence="15 16">SM1973</strain>
    </source>
</reference>
<dbReference type="InterPro" id="IPR017824">
    <property type="entry name" value="Aminodeoxychorismate_lyase_IV"/>
</dbReference>
<evidence type="ECO:0000256" key="9">
    <source>
        <dbReference type="ARBA" id="ARBA00049529"/>
    </source>
</evidence>
<comment type="catalytic activity">
    <reaction evidence="9">
        <text>4-amino-4-deoxychorismate = 4-aminobenzoate + pyruvate + H(+)</text>
        <dbReference type="Rhea" id="RHEA:16201"/>
        <dbReference type="ChEBI" id="CHEBI:15361"/>
        <dbReference type="ChEBI" id="CHEBI:15378"/>
        <dbReference type="ChEBI" id="CHEBI:17836"/>
        <dbReference type="ChEBI" id="CHEBI:58406"/>
        <dbReference type="EC" id="4.1.3.38"/>
    </reaction>
</comment>
<evidence type="ECO:0000256" key="11">
    <source>
        <dbReference type="ARBA" id="ARBA00069174"/>
    </source>
</evidence>
<dbReference type="FunFam" id="3.20.10.10:FF:000002">
    <property type="entry name" value="D-alanine aminotransferase"/>
    <property type="match status" value="1"/>
</dbReference>
<sequence length="299" mass="33747">MTFATPCKEVDRLAEQCRLNSCWLNGEAVTGLPATDRGLHYGDGLFETIRVDNKQPIWWQQHLERLRLGCQRLGITIEPGIVEQELQGFIAEQKDHGIVKLMITRGSGGRGYSPSGANQPARLLLWYPLPNYPAKNFQQGIQLFDCQSLLGHQPLLAGLKHLNRLEQVLARQEWNDNQFAEGLMLDLNQHIVEGTMTNVFWVADNGELHTPNLNDCGVAGVCRQFVLQQAQQRGIATTQERYTVADLAKAKEVFVCNSVIGIWPVRAYRQWSWPLGSLTQQLQALINAVMPCERLFSKQ</sequence>
<evidence type="ECO:0000256" key="1">
    <source>
        <dbReference type="ARBA" id="ARBA00001933"/>
    </source>
</evidence>
<dbReference type="RefSeq" id="WP_180567046.1">
    <property type="nucleotide sequence ID" value="NZ_JACCKB010000003.1"/>
</dbReference>
<dbReference type="InterPro" id="IPR036038">
    <property type="entry name" value="Aminotransferase-like"/>
</dbReference>
<organism evidence="15 16">
    <name type="scientific">Spartinivicinus marinus</name>
    <dbReference type="NCBI Taxonomy" id="2994442"/>
    <lineage>
        <taxon>Bacteria</taxon>
        <taxon>Pseudomonadati</taxon>
        <taxon>Pseudomonadota</taxon>
        <taxon>Gammaproteobacteria</taxon>
        <taxon>Oceanospirillales</taxon>
        <taxon>Zooshikellaceae</taxon>
        <taxon>Spartinivicinus</taxon>
    </lineage>
</organism>
<proteinExistence type="inferred from homology"/>
<dbReference type="PANTHER" id="PTHR42743">
    <property type="entry name" value="AMINO-ACID AMINOTRANSFERASE"/>
    <property type="match status" value="1"/>
</dbReference>
<dbReference type="GO" id="GO:0005829">
    <property type="term" value="C:cytosol"/>
    <property type="evidence" value="ECO:0007669"/>
    <property type="project" value="TreeGrafter"/>
</dbReference>
<dbReference type="InterPro" id="IPR043132">
    <property type="entry name" value="BCAT-like_C"/>
</dbReference>
<accession>A0A853I4D0</accession>
<dbReference type="InterPro" id="IPR043131">
    <property type="entry name" value="BCAT-like_N"/>
</dbReference>
<dbReference type="Proteomes" id="UP000569732">
    <property type="component" value="Unassembled WGS sequence"/>
</dbReference>
<comment type="caution">
    <text evidence="15">The sequence shown here is derived from an EMBL/GenBank/DDBJ whole genome shotgun (WGS) entry which is preliminary data.</text>
</comment>
<evidence type="ECO:0000256" key="8">
    <source>
        <dbReference type="ARBA" id="ARBA00035676"/>
    </source>
</evidence>
<dbReference type="NCBIfam" id="TIGR03461">
    <property type="entry name" value="pabC_Proteo"/>
    <property type="match status" value="1"/>
</dbReference>
<evidence type="ECO:0000256" key="14">
    <source>
        <dbReference type="RuleBase" id="RU004516"/>
    </source>
</evidence>
<dbReference type="SUPFAM" id="SSF56752">
    <property type="entry name" value="D-aminoacid aminotransferase-like PLP-dependent enzymes"/>
    <property type="match status" value="1"/>
</dbReference>
<gene>
    <name evidence="15" type="primary">pabC</name>
    <name evidence="15" type="ORF">H0A36_03270</name>
</gene>
<comment type="similarity">
    <text evidence="2 13">Belongs to the class-IV pyridoxal-phosphate-dependent aminotransferase family.</text>
</comment>
<comment type="subunit">
    <text evidence="3">Homodimer.</text>
</comment>
<evidence type="ECO:0000256" key="6">
    <source>
        <dbReference type="ARBA" id="ARBA00023239"/>
    </source>
</evidence>
<dbReference type="GO" id="GO:0008153">
    <property type="term" value="P:4-aminobenzoate biosynthetic process"/>
    <property type="evidence" value="ECO:0007669"/>
    <property type="project" value="UniProtKB-UniRule"/>
</dbReference>
<dbReference type="NCBIfam" id="NF004761">
    <property type="entry name" value="PRK06092.1"/>
    <property type="match status" value="1"/>
</dbReference>
<dbReference type="Pfam" id="PF01063">
    <property type="entry name" value="Aminotran_4"/>
    <property type="match status" value="1"/>
</dbReference>
<evidence type="ECO:0000313" key="16">
    <source>
        <dbReference type="Proteomes" id="UP000569732"/>
    </source>
</evidence>
<dbReference type="GO" id="GO:0046656">
    <property type="term" value="P:folic acid biosynthetic process"/>
    <property type="evidence" value="ECO:0007669"/>
    <property type="project" value="UniProtKB-KW"/>
</dbReference>
<protein>
    <recommendedName>
        <fullName evidence="11 12">Aminodeoxychorismate lyase</fullName>
        <ecNumber evidence="8 12">4.1.3.38</ecNumber>
    </recommendedName>
</protein>
<comment type="pathway">
    <text evidence="7">Cofactor biosynthesis; tetrahydrofolate biosynthesis; 4-aminobenzoate from chorismate: step 2/2.</text>
</comment>
<dbReference type="Gene3D" id="3.30.470.10">
    <property type="match status" value="1"/>
</dbReference>
<dbReference type="InterPro" id="IPR018300">
    <property type="entry name" value="Aminotrans_IV_CS"/>
</dbReference>
<keyword evidence="16" id="KW-1185">Reference proteome</keyword>
<dbReference type="InterPro" id="IPR050571">
    <property type="entry name" value="Class-IV_PLP-Dep_Aminotrnsfr"/>
</dbReference>
<dbReference type="AlphaFoldDB" id="A0A853I4D0"/>
<evidence type="ECO:0000313" key="15">
    <source>
        <dbReference type="EMBL" id="NYZ65014.1"/>
    </source>
</evidence>
<dbReference type="Gene3D" id="3.20.10.10">
    <property type="entry name" value="D-amino Acid Aminotransferase, subunit A, domain 2"/>
    <property type="match status" value="1"/>
</dbReference>
<evidence type="ECO:0000256" key="12">
    <source>
        <dbReference type="NCBIfam" id="TIGR03461"/>
    </source>
</evidence>
<dbReference type="CDD" id="cd01559">
    <property type="entry name" value="ADCL_like"/>
    <property type="match status" value="1"/>
</dbReference>